<evidence type="ECO:0000256" key="1">
    <source>
        <dbReference type="ARBA" id="ARBA00022603"/>
    </source>
</evidence>
<comment type="caution">
    <text evidence="4">The sequence shown here is derived from an EMBL/GenBank/DDBJ whole genome shotgun (WGS) entry which is preliminary data.</text>
</comment>
<dbReference type="OrthoDB" id="317838at2157"/>
<evidence type="ECO:0000256" key="2">
    <source>
        <dbReference type="ARBA" id="ARBA00022679"/>
    </source>
</evidence>
<proteinExistence type="predicted"/>
<dbReference type="Gene3D" id="3.40.50.150">
    <property type="entry name" value="Vaccinia Virus protein VP39"/>
    <property type="match status" value="1"/>
</dbReference>
<dbReference type="InterPro" id="IPR018117">
    <property type="entry name" value="C5_DNA_meth_AS"/>
</dbReference>
<dbReference type="GO" id="GO:0032259">
    <property type="term" value="P:methylation"/>
    <property type="evidence" value="ECO:0007669"/>
    <property type="project" value="UniProtKB-KW"/>
</dbReference>
<keyword evidence="2" id="KW-0808">Transferase</keyword>
<dbReference type="PRINTS" id="PR00105">
    <property type="entry name" value="C5METTRFRASE"/>
</dbReference>
<dbReference type="Proteomes" id="UP000823588">
    <property type="component" value="Unassembled WGS sequence"/>
</dbReference>
<dbReference type="AlphaFoldDB" id="A0A8T4GCJ0"/>
<dbReference type="InterPro" id="IPR029063">
    <property type="entry name" value="SAM-dependent_MTases_sf"/>
</dbReference>
<dbReference type="GO" id="GO:0008168">
    <property type="term" value="F:methyltransferase activity"/>
    <property type="evidence" value="ECO:0007669"/>
    <property type="project" value="UniProtKB-KW"/>
</dbReference>
<sequence length="232" mass="25967">MSDRSDGSTDRLVCLDLFAGLGGFSAAFEESDRWDVVTVELEDEFDPDIQADIMDLRPRDLPAADLVLASPPCTYFSTAGNHHAWNFETHQPVTEDAREAVALVFHTLGLIRALAPEYWFLENPQGRLRWFLDRPAGEVTYCQYGRPYMKRTDLWGDHPPMTYRSCSRGRSCHEANVEYDGTSATRVLGDTPAERAKVPYELSGAIREAVEAAIDVPTTEQSELTEVATFAE</sequence>
<evidence type="ECO:0000313" key="4">
    <source>
        <dbReference type="EMBL" id="MBP1921823.1"/>
    </source>
</evidence>
<name>A0A8T4GCJ0_9EURY</name>
<dbReference type="PROSITE" id="PS00094">
    <property type="entry name" value="C5_MTASE_1"/>
    <property type="match status" value="1"/>
</dbReference>
<reference evidence="4" key="1">
    <citation type="submission" date="2021-03" db="EMBL/GenBank/DDBJ databases">
        <title>Genomic Encyclopedia of Type Strains, Phase IV (KMG-IV): sequencing the most valuable type-strain genomes for metagenomic binning, comparative biology and taxonomic classification.</title>
        <authorList>
            <person name="Goeker M."/>
        </authorList>
    </citation>
    <scope>NUCLEOTIDE SEQUENCE</scope>
    <source>
        <strain evidence="4">DSM 23564</strain>
    </source>
</reference>
<dbReference type="Pfam" id="PF00145">
    <property type="entry name" value="DNA_methylase"/>
    <property type="match status" value="1"/>
</dbReference>
<evidence type="ECO:0000313" key="5">
    <source>
        <dbReference type="Proteomes" id="UP000823588"/>
    </source>
</evidence>
<evidence type="ECO:0000256" key="3">
    <source>
        <dbReference type="ARBA" id="ARBA00022691"/>
    </source>
</evidence>
<protein>
    <recommendedName>
        <fullName evidence="6">DNA methyltransferase</fullName>
    </recommendedName>
</protein>
<organism evidence="4 5">
    <name type="scientific">Halorubrum alkaliphilum</name>
    <dbReference type="NCBI Taxonomy" id="261290"/>
    <lineage>
        <taxon>Archaea</taxon>
        <taxon>Methanobacteriati</taxon>
        <taxon>Methanobacteriota</taxon>
        <taxon>Stenosarchaea group</taxon>
        <taxon>Halobacteria</taxon>
        <taxon>Halobacteriales</taxon>
        <taxon>Haloferacaceae</taxon>
        <taxon>Halorubrum</taxon>
    </lineage>
</organism>
<keyword evidence="3" id="KW-0949">S-adenosyl-L-methionine</keyword>
<dbReference type="InterPro" id="IPR001525">
    <property type="entry name" value="C5_MeTfrase"/>
</dbReference>
<gene>
    <name evidence="4" type="ORF">J2751_000820</name>
</gene>
<dbReference type="EMBL" id="JAGGKQ010000004">
    <property type="protein sequence ID" value="MBP1921823.1"/>
    <property type="molecule type" value="Genomic_DNA"/>
</dbReference>
<dbReference type="RefSeq" id="WP_209483409.1">
    <property type="nucleotide sequence ID" value="NZ_JAGGKQ010000004.1"/>
</dbReference>
<evidence type="ECO:0008006" key="6">
    <source>
        <dbReference type="Google" id="ProtNLM"/>
    </source>
</evidence>
<dbReference type="SUPFAM" id="SSF53335">
    <property type="entry name" value="S-adenosyl-L-methionine-dependent methyltransferases"/>
    <property type="match status" value="1"/>
</dbReference>
<accession>A0A8T4GCJ0</accession>
<keyword evidence="1" id="KW-0489">Methyltransferase</keyword>
<keyword evidence="5" id="KW-1185">Reference proteome</keyword>